<evidence type="ECO:0008006" key="6">
    <source>
        <dbReference type="Google" id="ProtNLM"/>
    </source>
</evidence>
<accession>A2Q4L9</accession>
<evidence type="ECO:0000313" key="4">
    <source>
        <dbReference type="EnsemblPlants" id="AES65251"/>
    </source>
</evidence>
<dbReference type="AlphaFoldDB" id="A2Q4L9"/>
<dbReference type="EnsemblPlants" id="AES65251">
    <property type="protein sequence ID" value="AES65251"/>
    <property type="gene ID" value="MTR_2g037160"/>
</dbReference>
<reference evidence="3 5" key="3">
    <citation type="journal article" date="2011" name="Nature">
        <title>The Medicago genome provides insight into the evolution of rhizobial symbioses.</title>
        <authorList>
            <person name="Young N.D."/>
            <person name="Debelle F."/>
            <person name="Oldroyd G.E."/>
            <person name="Geurts R."/>
            <person name="Cannon S.B."/>
            <person name="Udvardi M.K."/>
            <person name="Benedito V.A."/>
            <person name="Mayer K.F."/>
            <person name="Gouzy J."/>
            <person name="Schoof H."/>
            <person name="Van de Peer Y."/>
            <person name="Proost S."/>
            <person name="Cook D.R."/>
            <person name="Meyers B.C."/>
            <person name="Spannagl M."/>
            <person name="Cheung F."/>
            <person name="De Mita S."/>
            <person name="Krishnakumar V."/>
            <person name="Gundlach H."/>
            <person name="Zhou S."/>
            <person name="Mudge J."/>
            <person name="Bharti A.K."/>
            <person name="Murray J.D."/>
            <person name="Naoumkina M.A."/>
            <person name="Rosen B."/>
            <person name="Silverstein K.A."/>
            <person name="Tang H."/>
            <person name="Rombauts S."/>
            <person name="Zhao P.X."/>
            <person name="Zhou P."/>
            <person name="Barbe V."/>
            <person name="Bardou P."/>
            <person name="Bechner M."/>
            <person name="Bellec A."/>
            <person name="Berger A."/>
            <person name="Berges H."/>
            <person name="Bidwell S."/>
            <person name="Bisseling T."/>
            <person name="Choisne N."/>
            <person name="Couloux A."/>
            <person name="Denny R."/>
            <person name="Deshpande S."/>
            <person name="Dai X."/>
            <person name="Doyle J.J."/>
            <person name="Dudez A.M."/>
            <person name="Farmer A.D."/>
            <person name="Fouteau S."/>
            <person name="Franken C."/>
            <person name="Gibelin C."/>
            <person name="Gish J."/>
            <person name="Goldstein S."/>
            <person name="Gonzalez A.J."/>
            <person name="Green P.J."/>
            <person name="Hallab A."/>
            <person name="Hartog M."/>
            <person name="Hua A."/>
            <person name="Humphray S.J."/>
            <person name="Jeong D.H."/>
            <person name="Jing Y."/>
            <person name="Jocker A."/>
            <person name="Kenton S.M."/>
            <person name="Kim D.J."/>
            <person name="Klee K."/>
            <person name="Lai H."/>
            <person name="Lang C."/>
            <person name="Lin S."/>
            <person name="Macmil S.L."/>
            <person name="Magdelenat G."/>
            <person name="Matthews L."/>
            <person name="McCorrison J."/>
            <person name="Monaghan E.L."/>
            <person name="Mun J.H."/>
            <person name="Najar F.Z."/>
            <person name="Nicholson C."/>
            <person name="Noirot C."/>
            <person name="O'Bleness M."/>
            <person name="Paule C.R."/>
            <person name="Poulain J."/>
            <person name="Prion F."/>
            <person name="Qin B."/>
            <person name="Qu C."/>
            <person name="Retzel E.F."/>
            <person name="Riddle C."/>
            <person name="Sallet E."/>
            <person name="Samain S."/>
            <person name="Samson N."/>
            <person name="Sanders I."/>
            <person name="Saurat O."/>
            <person name="Scarpelli C."/>
            <person name="Schiex T."/>
            <person name="Segurens B."/>
            <person name="Severin A.J."/>
            <person name="Sherrier D.J."/>
            <person name="Shi R."/>
            <person name="Sims S."/>
            <person name="Singer S.R."/>
            <person name="Sinharoy S."/>
            <person name="Sterck L."/>
            <person name="Viollet A."/>
            <person name="Wang B.B."/>
            <person name="Wang K."/>
            <person name="Wang M."/>
            <person name="Wang X."/>
            <person name="Warfsmann J."/>
            <person name="Weissenbach J."/>
            <person name="White D.D."/>
            <person name="White J.D."/>
            <person name="Wiley G.B."/>
            <person name="Wincker P."/>
            <person name="Xing Y."/>
            <person name="Yang L."/>
            <person name="Yao Z."/>
            <person name="Ying F."/>
            <person name="Zhai J."/>
            <person name="Zhou L."/>
            <person name="Zuber A."/>
            <person name="Denarie J."/>
            <person name="Dixon R.A."/>
            <person name="May G.D."/>
            <person name="Schwartz D.C."/>
            <person name="Rogers J."/>
            <person name="Quetier F."/>
            <person name="Town C.D."/>
            <person name="Roe B.A."/>
        </authorList>
    </citation>
    <scope>NUCLEOTIDE SEQUENCE [LARGE SCALE GENOMIC DNA]</scope>
    <source>
        <strain evidence="3">A17</strain>
        <strain evidence="4 5">cv. Jemalong A17</strain>
    </source>
</reference>
<feature type="region of interest" description="Disordered" evidence="1">
    <location>
        <begin position="95"/>
        <end position="131"/>
    </location>
</feature>
<dbReference type="EMBL" id="CM001218">
    <property type="protein sequence ID" value="AES65251.1"/>
    <property type="molecule type" value="Genomic_DNA"/>
</dbReference>
<keyword evidence="5" id="KW-1185">Reference proteome</keyword>
<evidence type="ECO:0000313" key="3">
    <source>
        <dbReference type="EMBL" id="AES65251.1"/>
    </source>
</evidence>
<dbReference type="EMBL" id="AC157504">
    <property type="protein sequence ID" value="ABN08569.1"/>
    <property type="molecule type" value="Genomic_DNA"/>
</dbReference>
<reference evidence="3 5" key="4">
    <citation type="journal article" date="2014" name="BMC Genomics">
        <title>An improved genome release (version Mt4.0) for the model legume Medicago truncatula.</title>
        <authorList>
            <person name="Tang H."/>
            <person name="Krishnakumar V."/>
            <person name="Bidwell S."/>
            <person name="Rosen B."/>
            <person name="Chan A."/>
            <person name="Zhou S."/>
            <person name="Gentzbittel L."/>
            <person name="Childs K.L."/>
            <person name="Yandell M."/>
            <person name="Gundlach H."/>
            <person name="Mayer K.F."/>
            <person name="Schwartz D.C."/>
            <person name="Town C.D."/>
        </authorList>
    </citation>
    <scope>GENOME REANNOTATION</scope>
    <source>
        <strain evidence="4 5">cv. Jemalong A17</strain>
    </source>
</reference>
<dbReference type="HOGENOM" id="CLU_1930658_0_0_1"/>
<name>A2Q4L9_MEDTR</name>
<reference evidence="2" key="1">
    <citation type="submission" date="2005-03" db="EMBL/GenBank/DDBJ databases">
        <authorList>
            <person name="Town C.D."/>
        </authorList>
    </citation>
    <scope>NUCLEOTIDE SEQUENCE</scope>
</reference>
<sequence>MCIGCLLTCVKLQDKWVKCLLSCMICDAPFEDLNHVFFNCAFVVRVWNWSGLWDVIQHALSLTTTTVYSIFHLLHELARENSQLFCLHPLESLETQKPQAPARNSRNSYLSLETQKPQAPARNSRNSYLDY</sequence>
<proteinExistence type="predicted"/>
<protein>
    <recommendedName>
        <fullName evidence="6">Reverse transcriptase zinc-binding domain-containing protein</fullName>
    </recommendedName>
</protein>
<organism evidence="2">
    <name type="scientific">Medicago truncatula</name>
    <name type="common">Barrel medic</name>
    <name type="synonym">Medicago tribuloides</name>
    <dbReference type="NCBI Taxonomy" id="3880"/>
    <lineage>
        <taxon>Eukaryota</taxon>
        <taxon>Viridiplantae</taxon>
        <taxon>Streptophyta</taxon>
        <taxon>Embryophyta</taxon>
        <taxon>Tracheophyta</taxon>
        <taxon>Spermatophyta</taxon>
        <taxon>Magnoliopsida</taxon>
        <taxon>eudicotyledons</taxon>
        <taxon>Gunneridae</taxon>
        <taxon>Pentapetalae</taxon>
        <taxon>rosids</taxon>
        <taxon>fabids</taxon>
        <taxon>Fabales</taxon>
        <taxon>Fabaceae</taxon>
        <taxon>Papilionoideae</taxon>
        <taxon>50 kb inversion clade</taxon>
        <taxon>NPAAA clade</taxon>
        <taxon>Hologalegina</taxon>
        <taxon>IRL clade</taxon>
        <taxon>Trifolieae</taxon>
        <taxon>Medicago</taxon>
    </lineage>
</organism>
<reference evidence="2" key="2">
    <citation type="submission" date="2007-03" db="EMBL/GenBank/DDBJ databases">
        <authorList>
            <consortium name="The International Medicago Genome Annotation Group"/>
        </authorList>
    </citation>
    <scope>NUCLEOTIDE SEQUENCE</scope>
</reference>
<dbReference type="Proteomes" id="UP000002051">
    <property type="component" value="Chromosome 2"/>
</dbReference>
<evidence type="ECO:0000313" key="2">
    <source>
        <dbReference type="EMBL" id="ABN08569.1"/>
    </source>
</evidence>
<dbReference type="PaxDb" id="3880-AES65251"/>
<evidence type="ECO:0000313" key="5">
    <source>
        <dbReference type="Proteomes" id="UP000002051"/>
    </source>
</evidence>
<evidence type="ECO:0000256" key="1">
    <source>
        <dbReference type="SAM" id="MobiDB-lite"/>
    </source>
</evidence>
<gene>
    <name evidence="3" type="ordered locus">MTR_2g037160</name>
    <name evidence="2" type="ORF">MtrDRAFT_AC157504g41v2</name>
</gene>
<reference evidence="4" key="5">
    <citation type="submission" date="2015-04" db="UniProtKB">
        <authorList>
            <consortium name="EnsemblPlants"/>
        </authorList>
    </citation>
    <scope>IDENTIFICATION</scope>
    <source>
        <strain evidence="4">cv. Jemalong A17</strain>
    </source>
</reference>